<keyword evidence="8" id="KW-1185">Reference proteome</keyword>
<dbReference type="Gene3D" id="3.40.390.10">
    <property type="entry name" value="Collagenase (Catalytic Domain)"/>
    <property type="match status" value="1"/>
</dbReference>
<dbReference type="CDD" id="cd11375">
    <property type="entry name" value="Peptidase_M54"/>
    <property type="match status" value="1"/>
</dbReference>
<organism evidence="7 8">
    <name type="scientific">Thermosulfuriphilus ammonigenes</name>
    <dbReference type="NCBI Taxonomy" id="1936021"/>
    <lineage>
        <taxon>Bacteria</taxon>
        <taxon>Pseudomonadati</taxon>
        <taxon>Thermodesulfobacteriota</taxon>
        <taxon>Thermodesulfobacteria</taxon>
        <taxon>Thermodesulfobacteriales</taxon>
        <taxon>Thermodesulfobacteriaceae</taxon>
        <taxon>Thermosulfuriphilus</taxon>
    </lineage>
</organism>
<accession>A0A6G7PXX0</accession>
<dbReference type="PANTHER" id="PTHR15910:SF1">
    <property type="entry name" value="ARCHAEMETZINCIN-2"/>
    <property type="match status" value="1"/>
</dbReference>
<dbReference type="PIRSF" id="PIRSF005785">
    <property type="entry name" value="Zn-prot_arch"/>
    <property type="match status" value="1"/>
</dbReference>
<dbReference type="InterPro" id="IPR024079">
    <property type="entry name" value="MetalloPept_cat_dom_sf"/>
</dbReference>
<dbReference type="AlphaFoldDB" id="A0A6G7PXX0"/>
<dbReference type="Proteomes" id="UP000502179">
    <property type="component" value="Chromosome"/>
</dbReference>
<evidence type="ECO:0000256" key="1">
    <source>
        <dbReference type="ARBA" id="ARBA00001947"/>
    </source>
</evidence>
<evidence type="ECO:0000256" key="2">
    <source>
        <dbReference type="ARBA" id="ARBA00022670"/>
    </source>
</evidence>
<reference evidence="7 8" key="1">
    <citation type="submission" date="2020-02" db="EMBL/GenBank/DDBJ databases">
        <title>Genome analysis of Thermosulfuriphilus ammonigenes ST65T, an anaerobic thermophilic chemolithoautotrophic bacterium isolated from a deep-sea hydrothermal vent.</title>
        <authorList>
            <person name="Slobodkina G."/>
            <person name="Allioux M."/>
            <person name="Merkel A."/>
            <person name="Alain K."/>
            <person name="Jebbar M."/>
            <person name="Slobodkin A."/>
        </authorList>
    </citation>
    <scope>NUCLEOTIDE SEQUENCE [LARGE SCALE GENOMIC DNA]</scope>
    <source>
        <strain evidence="7 8">ST65</strain>
    </source>
</reference>
<sequence>MILTLFPFKGASEGILIFLKEALPKRLPSLSCKSGPPLSLPPLGFDPLRGQWQAEALLTHLAQSSDPTSLRLGVTGEDLYSPGLNFVFGLALIGRGLAIFSYHRLRESFYGRPDNQKLLCLRALKEALHELGHALGLRHCHRWCVMRFSNCLEEVDEKPDTFCSNCLKRLGLPLG</sequence>
<dbReference type="RefSeq" id="WP_166032613.1">
    <property type="nucleotide sequence ID" value="NZ_CP048877.1"/>
</dbReference>
<dbReference type="GO" id="GO:0008237">
    <property type="term" value="F:metallopeptidase activity"/>
    <property type="evidence" value="ECO:0007669"/>
    <property type="project" value="UniProtKB-KW"/>
</dbReference>
<evidence type="ECO:0000313" key="8">
    <source>
        <dbReference type="Proteomes" id="UP000502179"/>
    </source>
</evidence>
<keyword evidence="4" id="KW-0378">Hydrolase</keyword>
<comment type="cofactor">
    <cofactor evidence="1">
        <name>Zn(2+)</name>
        <dbReference type="ChEBI" id="CHEBI:29105"/>
    </cofactor>
</comment>
<dbReference type="GO" id="GO:0006508">
    <property type="term" value="P:proteolysis"/>
    <property type="evidence" value="ECO:0007669"/>
    <property type="project" value="UniProtKB-KW"/>
</dbReference>
<evidence type="ECO:0000256" key="3">
    <source>
        <dbReference type="ARBA" id="ARBA00022723"/>
    </source>
</evidence>
<gene>
    <name evidence="7" type="ORF">G4V39_08985</name>
</gene>
<dbReference type="Pfam" id="PF07998">
    <property type="entry name" value="Peptidase_M54"/>
    <property type="match status" value="1"/>
</dbReference>
<dbReference type="NCBIfam" id="NF033823">
    <property type="entry name" value="archmetzin"/>
    <property type="match status" value="1"/>
</dbReference>
<keyword evidence="3" id="KW-0479">Metal-binding</keyword>
<dbReference type="SUPFAM" id="SSF55486">
    <property type="entry name" value="Metalloproteases ('zincins'), catalytic domain"/>
    <property type="match status" value="1"/>
</dbReference>
<protein>
    <submittedName>
        <fullName evidence="7">Archaemetzincin family Zn-dependent metalloprotease</fullName>
    </submittedName>
</protein>
<evidence type="ECO:0000313" key="7">
    <source>
        <dbReference type="EMBL" id="QIJ72396.1"/>
    </source>
</evidence>
<keyword evidence="5" id="KW-0862">Zinc</keyword>
<dbReference type="GO" id="GO:0008270">
    <property type="term" value="F:zinc ion binding"/>
    <property type="evidence" value="ECO:0007669"/>
    <property type="project" value="InterPro"/>
</dbReference>
<dbReference type="EMBL" id="CP048877">
    <property type="protein sequence ID" value="QIJ72396.1"/>
    <property type="molecule type" value="Genomic_DNA"/>
</dbReference>
<proteinExistence type="predicted"/>
<evidence type="ECO:0000256" key="5">
    <source>
        <dbReference type="ARBA" id="ARBA00022833"/>
    </source>
</evidence>
<keyword evidence="6 7" id="KW-0482">Metalloprotease</keyword>
<dbReference type="KEGG" id="tav:G4V39_08985"/>
<name>A0A6G7PXX0_9BACT</name>
<dbReference type="InterPro" id="IPR012091">
    <property type="entry name" value="Pept_M54_archaemetzncn_arc/bac"/>
</dbReference>
<evidence type="ECO:0000256" key="6">
    <source>
        <dbReference type="ARBA" id="ARBA00023049"/>
    </source>
</evidence>
<dbReference type="PANTHER" id="PTHR15910">
    <property type="entry name" value="ARCHAEMETZINCIN"/>
    <property type="match status" value="1"/>
</dbReference>
<dbReference type="InterPro" id="IPR012962">
    <property type="entry name" value="Pept_M54_archaemetzincn"/>
</dbReference>
<evidence type="ECO:0000256" key="4">
    <source>
        <dbReference type="ARBA" id="ARBA00022801"/>
    </source>
</evidence>
<keyword evidence="2 7" id="KW-0645">Protease</keyword>